<evidence type="ECO:0000256" key="2">
    <source>
        <dbReference type="ARBA" id="ARBA00008657"/>
    </source>
</evidence>
<evidence type="ECO:0000256" key="5">
    <source>
        <dbReference type="ARBA" id="ARBA00023172"/>
    </source>
</evidence>
<keyword evidence="4 6" id="KW-0963">Cytoplasm</keyword>
<keyword evidence="8" id="KW-1185">Reference proteome</keyword>
<comment type="caution">
    <text evidence="7">The sequence shown here is derived from an EMBL/GenBank/DDBJ whole genome shotgun (WGS) entry which is preliminary data.</text>
</comment>
<dbReference type="PANTHER" id="PTHR38103">
    <property type="entry name" value="RECOMBINATION-ASSOCIATED PROTEIN RDGC"/>
    <property type="match status" value="1"/>
</dbReference>
<evidence type="ECO:0000313" key="7">
    <source>
        <dbReference type="EMBL" id="RDE24293.1"/>
    </source>
</evidence>
<gene>
    <name evidence="6" type="primary">rdgC</name>
    <name evidence="7" type="ORF">DV711_01500</name>
</gene>
<dbReference type="NCBIfam" id="NF001464">
    <property type="entry name" value="PRK00321.1-5"/>
    <property type="match status" value="1"/>
</dbReference>
<evidence type="ECO:0000313" key="8">
    <source>
        <dbReference type="Proteomes" id="UP000253769"/>
    </source>
</evidence>
<dbReference type="AlphaFoldDB" id="A0A369WT17"/>
<comment type="subcellular location">
    <subcellularLocation>
        <location evidence="1 6">Cytoplasm</location>
        <location evidence="1 6">Nucleoid</location>
    </subcellularLocation>
</comment>
<evidence type="ECO:0000256" key="4">
    <source>
        <dbReference type="ARBA" id="ARBA00022490"/>
    </source>
</evidence>
<protein>
    <recommendedName>
        <fullName evidence="3 6">Recombination-associated protein RdgC</fullName>
    </recommendedName>
</protein>
<dbReference type="GO" id="GO:0043590">
    <property type="term" value="C:bacterial nucleoid"/>
    <property type="evidence" value="ECO:0007669"/>
    <property type="project" value="TreeGrafter"/>
</dbReference>
<keyword evidence="5 6" id="KW-0233">DNA recombination</keyword>
<accession>A0A369WT17</accession>
<dbReference type="OrthoDB" id="5290530at2"/>
<name>A0A369WT17_9GAMM</name>
<dbReference type="InterPro" id="IPR007476">
    <property type="entry name" value="RdgC"/>
</dbReference>
<dbReference type="NCBIfam" id="NF001462">
    <property type="entry name" value="PRK00321.1-3"/>
    <property type="match status" value="1"/>
</dbReference>
<evidence type="ECO:0000256" key="3">
    <source>
        <dbReference type="ARBA" id="ARBA00022296"/>
    </source>
</evidence>
<proteinExistence type="inferred from homology"/>
<sequence>MWFKNLVFYRFTRPFELSAEALEQQLAEQTFSPCRSQELSRYGWAAPMAKLSEQLVHSANGSLLICAQKEEKILPASVVKDQLSEKVEQIETEQDRKVRKKERDELKDEVIMTLLPKAFSRYQRTLAYIDPKLGLLVVDASSAKRAEELCSHLRHTLGSLPVSIPALNNAPASIMTSWLDKDESLPGGLELGEEAELKDPSENGAVLRCKQQDLLGVEIEPHLKAGKQAVKLALGWRDQTSFILGEDLILRRLKFADALLDQAADMGAEDAAARFDADFYLLTETLGTLLPELLDALGGENQDAYQSAIVSSSAETTTAAAL</sequence>
<comment type="similarity">
    <text evidence="2 6">Belongs to the RdgC family.</text>
</comment>
<dbReference type="GO" id="GO:0003690">
    <property type="term" value="F:double-stranded DNA binding"/>
    <property type="evidence" value="ECO:0007669"/>
    <property type="project" value="TreeGrafter"/>
</dbReference>
<dbReference type="Pfam" id="PF04381">
    <property type="entry name" value="RdgC"/>
    <property type="match status" value="1"/>
</dbReference>
<dbReference type="EMBL" id="QQOH01000001">
    <property type="protein sequence ID" value="RDE24293.1"/>
    <property type="molecule type" value="Genomic_DNA"/>
</dbReference>
<organism evidence="7 8">
    <name type="scientific">Motiliproteus coralliicola</name>
    <dbReference type="NCBI Taxonomy" id="2283196"/>
    <lineage>
        <taxon>Bacteria</taxon>
        <taxon>Pseudomonadati</taxon>
        <taxon>Pseudomonadota</taxon>
        <taxon>Gammaproteobacteria</taxon>
        <taxon>Oceanospirillales</taxon>
        <taxon>Oceanospirillaceae</taxon>
        <taxon>Motiliproteus</taxon>
    </lineage>
</organism>
<dbReference type="RefSeq" id="WP_114693877.1">
    <property type="nucleotide sequence ID" value="NZ_QQOH01000001.1"/>
</dbReference>
<reference evidence="7 8" key="1">
    <citation type="submission" date="2018-07" db="EMBL/GenBank/DDBJ databases">
        <title>Motiliproteus coralliicola sp. nov., a bacterium isolated from Coral.</title>
        <authorList>
            <person name="Wang G."/>
        </authorList>
    </citation>
    <scope>NUCLEOTIDE SEQUENCE [LARGE SCALE GENOMIC DNA]</scope>
    <source>
        <strain evidence="7 8">C34</strain>
    </source>
</reference>
<dbReference type="GO" id="GO:0000018">
    <property type="term" value="P:regulation of DNA recombination"/>
    <property type="evidence" value="ECO:0007669"/>
    <property type="project" value="TreeGrafter"/>
</dbReference>
<dbReference type="HAMAP" id="MF_00194">
    <property type="entry name" value="RdgC"/>
    <property type="match status" value="1"/>
</dbReference>
<comment type="function">
    <text evidence="6">May be involved in recombination.</text>
</comment>
<dbReference type="GO" id="GO:0005737">
    <property type="term" value="C:cytoplasm"/>
    <property type="evidence" value="ECO:0007669"/>
    <property type="project" value="UniProtKB-UniRule"/>
</dbReference>
<dbReference type="PANTHER" id="PTHR38103:SF1">
    <property type="entry name" value="RECOMBINATION-ASSOCIATED PROTEIN RDGC"/>
    <property type="match status" value="1"/>
</dbReference>
<evidence type="ECO:0000256" key="1">
    <source>
        <dbReference type="ARBA" id="ARBA00004453"/>
    </source>
</evidence>
<dbReference type="Proteomes" id="UP000253769">
    <property type="component" value="Unassembled WGS sequence"/>
</dbReference>
<evidence type="ECO:0000256" key="6">
    <source>
        <dbReference type="HAMAP-Rule" id="MF_00194"/>
    </source>
</evidence>
<dbReference type="GO" id="GO:0006310">
    <property type="term" value="P:DNA recombination"/>
    <property type="evidence" value="ECO:0007669"/>
    <property type="project" value="UniProtKB-UniRule"/>
</dbReference>